<dbReference type="AlphaFoldDB" id="A0A1I8EW60"/>
<comment type="similarity">
    <text evidence="1">Belongs to the protein kinase superfamily.</text>
</comment>
<dbReference type="InterPro" id="IPR011009">
    <property type="entry name" value="Kinase-like_dom_sf"/>
</dbReference>
<dbReference type="GO" id="GO:0005524">
    <property type="term" value="F:ATP binding"/>
    <property type="evidence" value="ECO:0007669"/>
    <property type="project" value="InterPro"/>
</dbReference>
<dbReference type="Pfam" id="PF00069">
    <property type="entry name" value="Pkinase"/>
    <property type="match status" value="1"/>
</dbReference>
<dbReference type="CDD" id="cd14011">
    <property type="entry name" value="PK_SCY1_like"/>
    <property type="match status" value="1"/>
</dbReference>
<dbReference type="InterPro" id="IPR016024">
    <property type="entry name" value="ARM-type_fold"/>
</dbReference>
<evidence type="ECO:0000313" key="3">
    <source>
        <dbReference type="WBParaSite" id="maker-PairedContig_5807-snap-gene-0.12-mRNA-1"/>
    </source>
</evidence>
<dbReference type="PROSITE" id="PS50011">
    <property type="entry name" value="PROTEIN_KINASE_DOM"/>
    <property type="match status" value="1"/>
</dbReference>
<dbReference type="GO" id="GO:0004672">
    <property type="term" value="F:protein kinase activity"/>
    <property type="evidence" value="ECO:0007669"/>
    <property type="project" value="InterPro"/>
</dbReference>
<name>A0A1I8EW60_WUCBA</name>
<dbReference type="SUPFAM" id="SSF48371">
    <property type="entry name" value="ARM repeat"/>
    <property type="match status" value="1"/>
</dbReference>
<accession>A0A1I8EW60</accession>
<reference evidence="3" key="1">
    <citation type="submission" date="2016-11" db="UniProtKB">
        <authorList>
            <consortium name="WormBaseParasite"/>
        </authorList>
    </citation>
    <scope>IDENTIFICATION</scope>
    <source>
        <strain evidence="3">pt0022</strain>
    </source>
</reference>
<dbReference type="Gene3D" id="3.30.200.20">
    <property type="entry name" value="Phosphorylase Kinase, domain 1"/>
    <property type="match status" value="1"/>
</dbReference>
<dbReference type="SUPFAM" id="SSF56112">
    <property type="entry name" value="Protein kinase-like (PK-like)"/>
    <property type="match status" value="1"/>
</dbReference>
<evidence type="ECO:0000259" key="2">
    <source>
        <dbReference type="PROSITE" id="PS50011"/>
    </source>
</evidence>
<dbReference type="InterPro" id="IPR000719">
    <property type="entry name" value="Prot_kinase_dom"/>
</dbReference>
<evidence type="ECO:0000256" key="1">
    <source>
        <dbReference type="ARBA" id="ARBA00038349"/>
    </source>
</evidence>
<organism evidence="3">
    <name type="scientific">Wuchereria bancrofti</name>
    <dbReference type="NCBI Taxonomy" id="6293"/>
    <lineage>
        <taxon>Eukaryota</taxon>
        <taxon>Metazoa</taxon>
        <taxon>Ecdysozoa</taxon>
        <taxon>Nematoda</taxon>
        <taxon>Chromadorea</taxon>
        <taxon>Rhabditida</taxon>
        <taxon>Spirurina</taxon>
        <taxon>Spiruromorpha</taxon>
        <taxon>Filarioidea</taxon>
        <taxon>Onchocercidae</taxon>
        <taxon>Wuchereria</taxon>
    </lineage>
</organism>
<feature type="domain" description="Protein kinase" evidence="2">
    <location>
        <begin position="36"/>
        <end position="328"/>
    </location>
</feature>
<dbReference type="Gene3D" id="1.10.510.10">
    <property type="entry name" value="Transferase(Phosphotransferase) domain 1"/>
    <property type="match status" value="1"/>
</dbReference>
<dbReference type="InterPro" id="IPR051177">
    <property type="entry name" value="CIK-Related_Protein"/>
</dbReference>
<dbReference type="WBParaSite" id="maker-PairedContig_5807-snap-gene-0.12-mRNA-1">
    <property type="protein sequence ID" value="maker-PairedContig_5807-snap-gene-0.12-mRNA-1"/>
    <property type="gene ID" value="maker-PairedContig_5807-snap-gene-0.12"/>
</dbReference>
<dbReference type="PANTHER" id="PTHR12984:SF6">
    <property type="entry name" value="SCY1-LIKE PROTEIN 2"/>
    <property type="match status" value="1"/>
</dbReference>
<dbReference type="PANTHER" id="PTHR12984">
    <property type="entry name" value="SCY1-RELATED S/T PROTEIN KINASE-LIKE"/>
    <property type="match status" value="1"/>
</dbReference>
<sequence length="915" mass="103428">MAINVDYYLNRIRSTVTSVAAQVSNALPGNPVTRDYEVLSQVGSAGPTLSWKIYAAQKRSTKKPVSVWLFEKRNLEKWPRYEKELFSEILKRGVSQLTRLRHPRILVIEHPLEESRDSYAFCTEPVFASLANVLGGLDNISPYPKHLDEFELLDIEIRYGLFQVVEALSFLHIDVRMMHRNISPESVIINEKGEWKLAGFDFAVQGTQGTNNQVMYEMLEWNQRTMSVVQPLLDYLAPEYVIGGRCDPYADIFSFGIMTLTVFNKGKQPFDNRNSLDNFRKNTEKLNTLPVSMFVNVPAELRDDLKMCLNLTPDLRPDATQFSKITYFDEPLIRTLNSLDSLCQMDYTQKMNFFKQLPQFLMKFPKRPLVQKILPQLCAEFIAAELIPFILPSVFHITATASSDEFAAAILPQLIPIFTLERPYQVGLLYFTEVTVLIKNLYVNFVVGKNKYVHPLTLMLQILLMFLQNMDLLLQKTSEEDARKYLLPLICNALSSETVKIQELCLSIVPKVATMIERQSMKTKVLPKLLLLIVDGGGVLTIRVQALLCIGKLLPSLEPWMVTDQIIPALPKVISREPAILMAILGIYKLAYEESRFGITREQCARSILPFLIASSMENTLNMPQFEQYMSLIHRILDKIEKEQRQRLQQLSATQEEQRSIGEFASILGQPATQNKDSISDGLSDLVINGSINEKANDTNKNTGPLSLADKKRLAAEQEQSLRMRSQPNLLQPVSANESMNKSQSTNSKFVISPIDSAVQEIGCSSLIPSTSVSTHQTQIDLSDFLPSSSISEKIKNEGTLKNADSPVWPDPFRTEQNNSLTSFMFQSTVNAVNLPEPPVVQNPVARSGLGQRMTVNRTENVSLNEVNRKLNMSAFDDIVCFPTKLNAKNNFSLNSLSTHSKQNNLINDFSDLLR</sequence>
<dbReference type="Gene3D" id="1.25.10.10">
    <property type="entry name" value="Leucine-rich Repeat Variant"/>
    <property type="match status" value="1"/>
</dbReference>
<dbReference type="SMART" id="SM00220">
    <property type="entry name" value="S_TKc"/>
    <property type="match status" value="1"/>
</dbReference>
<protein>
    <submittedName>
        <fullName evidence="3">Protein kinase domain-containing protein</fullName>
    </submittedName>
</protein>
<proteinExistence type="inferred from homology"/>
<dbReference type="InterPro" id="IPR011989">
    <property type="entry name" value="ARM-like"/>
</dbReference>